<dbReference type="GO" id="GO:0005524">
    <property type="term" value="F:ATP binding"/>
    <property type="evidence" value="ECO:0007669"/>
    <property type="project" value="UniProtKB-KW"/>
</dbReference>
<evidence type="ECO:0000259" key="9">
    <source>
        <dbReference type="PROSITE" id="PS50929"/>
    </source>
</evidence>
<reference evidence="10" key="2">
    <citation type="submission" date="2020-09" db="EMBL/GenBank/DDBJ databases">
        <authorList>
            <person name="Sun Q."/>
            <person name="Zhou Y."/>
        </authorList>
    </citation>
    <scope>NUCLEOTIDE SEQUENCE</scope>
    <source>
        <strain evidence="10">CGMCC 4.5737</strain>
    </source>
</reference>
<evidence type="ECO:0000313" key="10">
    <source>
        <dbReference type="EMBL" id="GGM63142.1"/>
    </source>
</evidence>
<feature type="domain" description="ABC transmembrane type-1" evidence="9">
    <location>
        <begin position="23"/>
        <end position="301"/>
    </location>
</feature>
<dbReference type="RefSeq" id="WP_229686499.1">
    <property type="nucleotide sequence ID" value="NZ_BMMK01000017.1"/>
</dbReference>
<dbReference type="InterPro" id="IPR003593">
    <property type="entry name" value="AAA+_ATPase"/>
</dbReference>
<evidence type="ECO:0000256" key="4">
    <source>
        <dbReference type="ARBA" id="ARBA00022840"/>
    </source>
</evidence>
<dbReference type="PROSITE" id="PS50893">
    <property type="entry name" value="ABC_TRANSPORTER_2"/>
    <property type="match status" value="1"/>
</dbReference>
<dbReference type="GO" id="GO:0140359">
    <property type="term" value="F:ABC-type transporter activity"/>
    <property type="evidence" value="ECO:0007669"/>
    <property type="project" value="InterPro"/>
</dbReference>
<dbReference type="PROSITE" id="PS00211">
    <property type="entry name" value="ABC_TRANSPORTER_1"/>
    <property type="match status" value="1"/>
</dbReference>
<feature type="domain" description="ABC transporter" evidence="8">
    <location>
        <begin position="331"/>
        <end position="563"/>
    </location>
</feature>
<evidence type="ECO:0000256" key="2">
    <source>
        <dbReference type="ARBA" id="ARBA00022692"/>
    </source>
</evidence>
<dbReference type="Pfam" id="PF00664">
    <property type="entry name" value="ABC_membrane"/>
    <property type="match status" value="1"/>
</dbReference>
<evidence type="ECO:0000256" key="1">
    <source>
        <dbReference type="ARBA" id="ARBA00004651"/>
    </source>
</evidence>
<evidence type="ECO:0000256" key="5">
    <source>
        <dbReference type="ARBA" id="ARBA00022989"/>
    </source>
</evidence>
<dbReference type="SUPFAM" id="SSF52540">
    <property type="entry name" value="P-loop containing nucleoside triphosphate hydrolases"/>
    <property type="match status" value="1"/>
</dbReference>
<dbReference type="GO" id="GO:0016887">
    <property type="term" value="F:ATP hydrolysis activity"/>
    <property type="evidence" value="ECO:0007669"/>
    <property type="project" value="InterPro"/>
</dbReference>
<keyword evidence="5 7" id="KW-1133">Transmembrane helix</keyword>
<dbReference type="PROSITE" id="PS50929">
    <property type="entry name" value="ABC_TM1F"/>
    <property type="match status" value="1"/>
</dbReference>
<dbReference type="Pfam" id="PF00005">
    <property type="entry name" value="ABC_tran"/>
    <property type="match status" value="1"/>
</dbReference>
<accession>A0A8J3CA26</accession>
<keyword evidence="11" id="KW-1185">Reference proteome</keyword>
<comment type="caution">
    <text evidence="10">The sequence shown here is derived from an EMBL/GenBank/DDBJ whole genome shotgun (WGS) entry which is preliminary data.</text>
</comment>
<evidence type="ECO:0000256" key="6">
    <source>
        <dbReference type="ARBA" id="ARBA00023136"/>
    </source>
</evidence>
<dbReference type="GO" id="GO:0034040">
    <property type="term" value="F:ATPase-coupled lipid transmembrane transporter activity"/>
    <property type="evidence" value="ECO:0007669"/>
    <property type="project" value="TreeGrafter"/>
</dbReference>
<dbReference type="Gene3D" id="1.20.1560.10">
    <property type="entry name" value="ABC transporter type 1, transmembrane domain"/>
    <property type="match status" value="1"/>
</dbReference>
<dbReference type="EMBL" id="BMMK01000017">
    <property type="protein sequence ID" value="GGM63142.1"/>
    <property type="molecule type" value="Genomic_DNA"/>
</dbReference>
<evidence type="ECO:0000256" key="7">
    <source>
        <dbReference type="SAM" id="Phobius"/>
    </source>
</evidence>
<dbReference type="Gene3D" id="3.40.50.300">
    <property type="entry name" value="P-loop containing nucleotide triphosphate hydrolases"/>
    <property type="match status" value="1"/>
</dbReference>
<proteinExistence type="predicted"/>
<reference evidence="10" key="1">
    <citation type="journal article" date="2014" name="Int. J. Syst. Evol. Microbiol.">
        <title>Complete genome sequence of Corynebacterium casei LMG S-19264T (=DSM 44701T), isolated from a smear-ripened cheese.</title>
        <authorList>
            <consortium name="US DOE Joint Genome Institute (JGI-PGF)"/>
            <person name="Walter F."/>
            <person name="Albersmeier A."/>
            <person name="Kalinowski J."/>
            <person name="Ruckert C."/>
        </authorList>
    </citation>
    <scope>NUCLEOTIDE SEQUENCE</scope>
    <source>
        <strain evidence="10">CGMCC 4.5737</strain>
    </source>
</reference>
<evidence type="ECO:0000313" key="11">
    <source>
        <dbReference type="Proteomes" id="UP000637578"/>
    </source>
</evidence>
<name>A0A8J3CA26_9PSEU</name>
<dbReference type="InterPro" id="IPR027417">
    <property type="entry name" value="P-loop_NTPase"/>
</dbReference>
<dbReference type="SMART" id="SM00382">
    <property type="entry name" value="AAA"/>
    <property type="match status" value="1"/>
</dbReference>
<dbReference type="Proteomes" id="UP000637578">
    <property type="component" value="Unassembled WGS sequence"/>
</dbReference>
<protein>
    <submittedName>
        <fullName evidence="10">ABC transporter ATP-binding protein</fullName>
    </submittedName>
</protein>
<organism evidence="10 11">
    <name type="scientific">Longimycelium tulufanense</name>
    <dbReference type="NCBI Taxonomy" id="907463"/>
    <lineage>
        <taxon>Bacteria</taxon>
        <taxon>Bacillati</taxon>
        <taxon>Actinomycetota</taxon>
        <taxon>Actinomycetes</taxon>
        <taxon>Pseudonocardiales</taxon>
        <taxon>Pseudonocardiaceae</taxon>
        <taxon>Longimycelium</taxon>
    </lineage>
</organism>
<gene>
    <name evidence="10" type="ORF">GCM10012275_37220</name>
</gene>
<dbReference type="InterPro" id="IPR011527">
    <property type="entry name" value="ABC1_TM_dom"/>
</dbReference>
<dbReference type="InterPro" id="IPR039421">
    <property type="entry name" value="Type_1_exporter"/>
</dbReference>
<dbReference type="AlphaFoldDB" id="A0A8J3CA26"/>
<feature type="transmembrane region" description="Helical" evidence="7">
    <location>
        <begin position="20"/>
        <end position="39"/>
    </location>
</feature>
<dbReference type="PANTHER" id="PTHR24221:SF654">
    <property type="entry name" value="ATP-BINDING CASSETTE SUB-FAMILY B MEMBER 6"/>
    <property type="match status" value="1"/>
</dbReference>
<keyword evidence="4 10" id="KW-0067">ATP-binding</keyword>
<dbReference type="InterPro" id="IPR036640">
    <property type="entry name" value="ABC1_TM_sf"/>
</dbReference>
<keyword evidence="3" id="KW-0547">Nucleotide-binding</keyword>
<dbReference type="GO" id="GO:0005886">
    <property type="term" value="C:plasma membrane"/>
    <property type="evidence" value="ECO:0007669"/>
    <property type="project" value="UniProtKB-SubCell"/>
</dbReference>
<comment type="subcellular location">
    <subcellularLocation>
        <location evidence="1">Cell membrane</location>
        <topology evidence="1">Multi-pass membrane protein</topology>
    </subcellularLocation>
</comment>
<evidence type="ECO:0000256" key="3">
    <source>
        <dbReference type="ARBA" id="ARBA00022741"/>
    </source>
</evidence>
<keyword evidence="2 7" id="KW-0812">Transmembrane</keyword>
<dbReference type="SUPFAM" id="SSF90123">
    <property type="entry name" value="ABC transporter transmembrane region"/>
    <property type="match status" value="1"/>
</dbReference>
<evidence type="ECO:0000259" key="8">
    <source>
        <dbReference type="PROSITE" id="PS50893"/>
    </source>
</evidence>
<dbReference type="InterPro" id="IPR003439">
    <property type="entry name" value="ABC_transporter-like_ATP-bd"/>
</dbReference>
<sequence length="563" mass="58399">MSANPGDRLLRRVFLRSPGWLTALLIGGMAGTAATLLLPDAVARGVDGALSPTADAGGAALWVLLLALVVVAGDAVGMVGEARCTSRGTAWLRHRLIEHLLALGVPGHRRFAPGDAVSRFSGDAAQAGTIAATLVRLANAATVSLGAVVALAVLDWWLAVVFLLSLPLALRLAGAHLRRTAGDVATYQRVVGELSARLLDAVGGLRTIQGAGLAEREADRVLRPLPRLAAAGHALWLAQAALAWRAGLLLPAVEVAVLAAAGLGVAMDRIGVGDVVAAAGYVALGMAVVRQASALTALARARAAARRIDEVLCVPPAPAGYRPVPPGEGTLELRGVRVRDTDGKVILSVPDLVVPAGSVVAVVGRSGSGKSVFAALVAGLSTPDDGEVLLEGTPLCGLAPESVRHLVACAFARPVLLGRTVTEAIGYGRPGTPFEQVRDAAVDAQIHDLVERLPHGYETPMPDVPLSGGEAQRLGLARALAGTPRVLVLDDATSNVDSATAVRVETAITRRMVGRTRIVVTHRLPTAASADLVLWLDEGRVRGRGAHHDLWREPDYRAVFSTW</sequence>
<feature type="transmembrane region" description="Helical" evidence="7">
    <location>
        <begin position="59"/>
        <end position="79"/>
    </location>
</feature>
<dbReference type="PANTHER" id="PTHR24221">
    <property type="entry name" value="ATP-BINDING CASSETTE SUB-FAMILY B"/>
    <property type="match status" value="1"/>
</dbReference>
<dbReference type="InterPro" id="IPR017871">
    <property type="entry name" value="ABC_transporter-like_CS"/>
</dbReference>
<keyword evidence="6 7" id="KW-0472">Membrane</keyword>